<dbReference type="Proteomes" id="UP000662904">
    <property type="component" value="Chromosome"/>
</dbReference>
<name>A0A8A0RR80_9FIRM</name>
<dbReference type="InterPro" id="IPR008763">
    <property type="entry name" value="Peptidase_S55"/>
</dbReference>
<dbReference type="InterPro" id="IPR014219">
    <property type="entry name" value="SpoIVB"/>
</dbReference>
<accession>A0A8A0RR80</accession>
<proteinExistence type="predicted"/>
<dbReference type="KEGG" id="kme:H0A61_02452"/>
<reference evidence="3" key="1">
    <citation type="submission" date="2020-07" db="EMBL/GenBank/DDBJ databases">
        <title>Koleobacter methoxysyntrophicus gen. nov., sp. nov., a novel anaerobic bacterium isolated from deep subsurface oil field and proposal of Koleobacterales ord. nov. in the phylum Firmicutes.</title>
        <authorList>
            <person name="Sakamoto S."/>
            <person name="Tamaki H."/>
        </authorList>
    </citation>
    <scope>NUCLEOTIDE SEQUENCE</scope>
    <source>
        <strain evidence="3">NRmbB1</strain>
    </source>
</reference>
<dbReference type="Gene3D" id="2.30.42.10">
    <property type="match status" value="1"/>
</dbReference>
<protein>
    <submittedName>
        <fullName evidence="3">SpoIVB peptidase</fullName>
        <ecNumber evidence="3">3.4.21.116</ecNumber>
    </submittedName>
</protein>
<dbReference type="EMBL" id="CP059066">
    <property type="protein sequence ID" value="QSQ10060.1"/>
    <property type="molecule type" value="Genomic_DNA"/>
</dbReference>
<evidence type="ECO:0000313" key="4">
    <source>
        <dbReference type="Proteomes" id="UP000662904"/>
    </source>
</evidence>
<dbReference type="InterPro" id="IPR036034">
    <property type="entry name" value="PDZ_sf"/>
</dbReference>
<keyword evidence="1" id="KW-0472">Membrane</keyword>
<sequence>MKFSKERLRLGFIIVLLILTTIFLSFYDKVLSFPEELKAIEGKERILELQFPFNVSVRSDNGDLLINGNHLKNKYIVVNLSEPVSLKFLQQGTINLELKMLGLIPLKKIKVNVIPEIKVVPGGHSIGVKLRSDGVIVVGYSNIIGPDSKKYSPGRSSGIQLGDTIVEINKEKILGVEHMAEIINETSGSEVELKIKRNSKIFSINVKPIYNKQEGLYQLGLWVRDIAAGVGTLTFYDPENKVYGALGHIITDIDTGKPIEISEGEIIKAKIAAIEKGERNKPGEKKGVFVQEDKIIGNIQKNTSYGIFGILNQELNNPYYHLIPVGIISEVQEGPAEMLTVIKDDKIERFNIEILKVFHQKNPDNKGMIIKITDKRLIDQTGGIVQGMSGSPIIQKGKLVGAVTHVFVNDPTKGYAVFAEWMVGLAKEYNENSNNTVVNF</sequence>
<keyword evidence="1" id="KW-1133">Transmembrane helix</keyword>
<dbReference type="PROSITE" id="PS51494">
    <property type="entry name" value="SPOIVB"/>
    <property type="match status" value="1"/>
</dbReference>
<dbReference type="Pfam" id="PF17820">
    <property type="entry name" value="PDZ_6"/>
    <property type="match status" value="1"/>
</dbReference>
<organism evidence="3 4">
    <name type="scientific">Koleobacter methoxysyntrophicus</name>
    <dbReference type="NCBI Taxonomy" id="2751313"/>
    <lineage>
        <taxon>Bacteria</taxon>
        <taxon>Bacillati</taxon>
        <taxon>Bacillota</taxon>
        <taxon>Clostridia</taxon>
        <taxon>Koleobacterales</taxon>
        <taxon>Koleobacteraceae</taxon>
        <taxon>Koleobacter</taxon>
    </lineage>
</organism>
<feature type="transmembrane region" description="Helical" evidence="1">
    <location>
        <begin position="7"/>
        <end position="27"/>
    </location>
</feature>
<keyword evidence="3" id="KW-0378">Hydrolase</keyword>
<dbReference type="SUPFAM" id="SSF50156">
    <property type="entry name" value="PDZ domain-like"/>
    <property type="match status" value="1"/>
</dbReference>
<evidence type="ECO:0000256" key="1">
    <source>
        <dbReference type="SAM" id="Phobius"/>
    </source>
</evidence>
<feature type="domain" description="Peptidase S55" evidence="2">
    <location>
        <begin position="200"/>
        <end position="438"/>
    </location>
</feature>
<dbReference type="Pfam" id="PF05580">
    <property type="entry name" value="Peptidase_S55"/>
    <property type="match status" value="1"/>
</dbReference>
<dbReference type="NCBIfam" id="TIGR02860">
    <property type="entry name" value="spore_IV_B"/>
    <property type="match status" value="1"/>
</dbReference>
<evidence type="ECO:0000259" key="2">
    <source>
        <dbReference type="PROSITE" id="PS51494"/>
    </source>
</evidence>
<gene>
    <name evidence="3" type="primary">spoIVB</name>
    <name evidence="3" type="ORF">H0A61_02452</name>
</gene>
<dbReference type="InterPro" id="IPR041489">
    <property type="entry name" value="PDZ_6"/>
</dbReference>
<dbReference type="RefSeq" id="WP_206707383.1">
    <property type="nucleotide sequence ID" value="NZ_CP059066.1"/>
</dbReference>
<dbReference type="AlphaFoldDB" id="A0A8A0RR80"/>
<dbReference type="EC" id="3.4.21.116" evidence="3"/>
<evidence type="ECO:0000313" key="3">
    <source>
        <dbReference type="EMBL" id="QSQ10060.1"/>
    </source>
</evidence>
<keyword evidence="1" id="KW-0812">Transmembrane</keyword>
<keyword evidence="4" id="KW-1185">Reference proteome</keyword>
<dbReference type="GO" id="GO:0016787">
    <property type="term" value="F:hydrolase activity"/>
    <property type="evidence" value="ECO:0007669"/>
    <property type="project" value="UniProtKB-KW"/>
</dbReference>